<evidence type="ECO:0000313" key="1">
    <source>
        <dbReference type="EMBL" id="CAH1389638.1"/>
    </source>
</evidence>
<evidence type="ECO:0000313" key="2">
    <source>
        <dbReference type="Proteomes" id="UP001152798"/>
    </source>
</evidence>
<dbReference type="Proteomes" id="UP001152798">
    <property type="component" value="Chromosome 1"/>
</dbReference>
<proteinExistence type="predicted"/>
<accession>A0A9P0GXE3</accession>
<dbReference type="EMBL" id="OV725077">
    <property type="protein sequence ID" value="CAH1389638.1"/>
    <property type="molecule type" value="Genomic_DNA"/>
</dbReference>
<keyword evidence="2" id="KW-1185">Reference proteome</keyword>
<dbReference type="PANTHER" id="PTHR14659:SF1">
    <property type="entry name" value="ALPHA- AND GAMMA-ADAPTIN-BINDING PROTEIN P34"/>
    <property type="match status" value="1"/>
</dbReference>
<dbReference type="AlphaFoldDB" id="A0A9P0GXE3"/>
<organism evidence="1 2">
    <name type="scientific">Nezara viridula</name>
    <name type="common">Southern green stink bug</name>
    <name type="synonym">Cimex viridulus</name>
    <dbReference type="NCBI Taxonomy" id="85310"/>
    <lineage>
        <taxon>Eukaryota</taxon>
        <taxon>Metazoa</taxon>
        <taxon>Ecdysozoa</taxon>
        <taxon>Arthropoda</taxon>
        <taxon>Hexapoda</taxon>
        <taxon>Insecta</taxon>
        <taxon>Pterygota</taxon>
        <taxon>Neoptera</taxon>
        <taxon>Paraneoptera</taxon>
        <taxon>Hemiptera</taxon>
        <taxon>Heteroptera</taxon>
        <taxon>Panheteroptera</taxon>
        <taxon>Pentatomomorpha</taxon>
        <taxon>Pentatomoidea</taxon>
        <taxon>Pentatomidae</taxon>
        <taxon>Pentatominae</taxon>
        <taxon>Nezara</taxon>
    </lineage>
</organism>
<reference evidence="1" key="1">
    <citation type="submission" date="2022-01" db="EMBL/GenBank/DDBJ databases">
        <authorList>
            <person name="King R."/>
        </authorList>
    </citation>
    <scope>NUCLEOTIDE SEQUENCE</scope>
</reference>
<name>A0A9P0GXE3_NEZVI</name>
<dbReference type="Pfam" id="PF10199">
    <property type="entry name" value="Adaptin_binding"/>
    <property type="match status" value="1"/>
</dbReference>
<dbReference type="InterPro" id="IPR019341">
    <property type="entry name" value="Alpha/Gamma-adaptin-bd_p34"/>
</dbReference>
<dbReference type="OrthoDB" id="1741717at2759"/>
<dbReference type="PANTHER" id="PTHR14659">
    <property type="entry name" value="ALPHA- AND GAMMA-ADAPTIN-BINDING PROTEIN P34"/>
    <property type="match status" value="1"/>
</dbReference>
<protein>
    <submittedName>
        <fullName evidence="1">Uncharacterized protein</fullName>
    </submittedName>
</protein>
<sequence length="219" mass="24653">MQSKIISTPGFADSVQGVVLYFDSEQPNSLKVVDEWLVLLKEYQPDIKILVCAQCKEKSEKGINKLQVQEFCLKEEFELVELDPVTDVDDECDSDDFPEATGIKRVCQALEAHIWPNLILKNRKEPTCMANLLNGGVCRSTGLDFDAASYIPGEDNIEPSLEDICDRENVEFCELFSQLASMKERASIMPSNERKAYAEQLVLAYWNALGGDEDQILDC</sequence>
<gene>
    <name evidence="1" type="ORF">NEZAVI_LOCUS1006</name>
</gene>
<dbReference type="Gene3D" id="3.40.50.11960">
    <property type="match status" value="1"/>
</dbReference>